<feature type="region of interest" description="Disordered" evidence="1">
    <location>
        <begin position="1"/>
        <end position="30"/>
    </location>
</feature>
<dbReference type="InterPro" id="IPR006502">
    <property type="entry name" value="PDDEXK-like"/>
</dbReference>
<keyword evidence="3" id="KW-1185">Reference proteome</keyword>
<organism evidence="2 3">
    <name type="scientific">Erythranthe guttata</name>
    <name type="common">Yellow monkey flower</name>
    <name type="synonym">Mimulus guttatus</name>
    <dbReference type="NCBI Taxonomy" id="4155"/>
    <lineage>
        <taxon>Eukaryota</taxon>
        <taxon>Viridiplantae</taxon>
        <taxon>Streptophyta</taxon>
        <taxon>Embryophyta</taxon>
        <taxon>Tracheophyta</taxon>
        <taxon>Spermatophyta</taxon>
        <taxon>Magnoliopsida</taxon>
        <taxon>eudicotyledons</taxon>
        <taxon>Gunneridae</taxon>
        <taxon>Pentapetalae</taxon>
        <taxon>asterids</taxon>
        <taxon>lamiids</taxon>
        <taxon>Lamiales</taxon>
        <taxon>Phrymaceae</taxon>
        <taxon>Erythranthe</taxon>
    </lineage>
</organism>
<reference evidence="2 3" key="1">
    <citation type="journal article" date="2013" name="Proc. Natl. Acad. Sci. U.S.A.">
        <title>Fine-scale variation in meiotic recombination in Mimulus inferred from population shotgun sequencing.</title>
        <authorList>
            <person name="Hellsten U."/>
            <person name="Wright K.M."/>
            <person name="Jenkins J."/>
            <person name="Shu S."/>
            <person name="Yuan Y."/>
            <person name="Wessler S.R."/>
            <person name="Schmutz J."/>
            <person name="Willis J.H."/>
            <person name="Rokhsar D.S."/>
        </authorList>
    </citation>
    <scope>NUCLEOTIDE SEQUENCE [LARGE SCALE GENOMIC DNA]</scope>
    <source>
        <strain evidence="3">cv. DUN x IM62</strain>
    </source>
</reference>
<dbReference type="Pfam" id="PF04720">
    <property type="entry name" value="PDDEXK_6"/>
    <property type="match status" value="1"/>
</dbReference>
<dbReference type="EMBL" id="KI632106">
    <property type="protein sequence ID" value="EYU24918.1"/>
    <property type="molecule type" value="Genomic_DNA"/>
</dbReference>
<feature type="non-terminal residue" evidence="2">
    <location>
        <position position="252"/>
    </location>
</feature>
<sequence length="252" mass="28678">MHAAAIPGLIPWEDEEEDDEKTSSNGGDERKAAFWDSHDKLLQEHLFRTTLFESKIRRATKDVVRKLNSDGGGVRCSCRRRMAAVGCRSCIMKEVSVQLRVSGFDCVVCHSNWKSSKKIPAGQHTYLEVTERKPGSSQKREKKVIIELNFRDEFEMARASDEYKKLVAKLPEVFVAKSERLTDLVNILCTCSKKCMKEKKMYLAPWRKHEYMQAKWQGKPLQLAASAAAPPLFVVEPPKAPPKQRANELVLD</sequence>
<name>A0A022QCE6_ERYGU</name>
<evidence type="ECO:0000256" key="1">
    <source>
        <dbReference type="SAM" id="MobiDB-lite"/>
    </source>
</evidence>
<dbReference type="AlphaFoldDB" id="A0A022QCE6"/>
<dbReference type="Proteomes" id="UP000030748">
    <property type="component" value="Unassembled WGS sequence"/>
</dbReference>
<proteinExistence type="predicted"/>
<protein>
    <submittedName>
        <fullName evidence="2">Uncharacterized protein</fullName>
    </submittedName>
</protein>
<dbReference type="NCBIfam" id="TIGR01615">
    <property type="entry name" value="A_thal_3542"/>
    <property type="match status" value="1"/>
</dbReference>
<evidence type="ECO:0000313" key="2">
    <source>
        <dbReference type="EMBL" id="EYU24918.1"/>
    </source>
</evidence>
<gene>
    <name evidence="2" type="ORF">MIMGU_mgv1a024977mg</name>
</gene>
<dbReference type="PANTHER" id="PTHR31579:SF2">
    <property type="entry name" value="DUF506 FAMILY PROTEIN"/>
    <property type="match status" value="1"/>
</dbReference>
<dbReference type="PANTHER" id="PTHR31579">
    <property type="entry name" value="OS03G0796600 PROTEIN"/>
    <property type="match status" value="1"/>
</dbReference>
<accession>A0A022QCE6</accession>
<evidence type="ECO:0000313" key="3">
    <source>
        <dbReference type="Proteomes" id="UP000030748"/>
    </source>
</evidence>
<dbReference type="eggNOG" id="ENOG502QSZ4">
    <property type="taxonomic scope" value="Eukaryota"/>
</dbReference>